<evidence type="ECO:0000256" key="1">
    <source>
        <dbReference type="SAM" id="Phobius"/>
    </source>
</evidence>
<name>V4B0E5_LOTGI</name>
<dbReference type="AlphaFoldDB" id="V4B0E5"/>
<dbReference type="CTD" id="20248483"/>
<reference evidence="2 3" key="1">
    <citation type="journal article" date="2013" name="Nature">
        <title>Insights into bilaterian evolution from three spiralian genomes.</title>
        <authorList>
            <person name="Simakov O."/>
            <person name="Marletaz F."/>
            <person name="Cho S.J."/>
            <person name="Edsinger-Gonzales E."/>
            <person name="Havlak P."/>
            <person name="Hellsten U."/>
            <person name="Kuo D.H."/>
            <person name="Larsson T."/>
            <person name="Lv J."/>
            <person name="Arendt D."/>
            <person name="Savage R."/>
            <person name="Osoegawa K."/>
            <person name="de Jong P."/>
            <person name="Grimwood J."/>
            <person name="Chapman J.A."/>
            <person name="Shapiro H."/>
            <person name="Aerts A."/>
            <person name="Otillar R.P."/>
            <person name="Terry A.Y."/>
            <person name="Boore J.L."/>
            <person name="Grigoriev I.V."/>
            <person name="Lindberg D.R."/>
            <person name="Seaver E.C."/>
            <person name="Weisblat D.A."/>
            <person name="Putnam N.H."/>
            <person name="Rokhsar D.S."/>
        </authorList>
    </citation>
    <scope>NUCLEOTIDE SEQUENCE [LARGE SCALE GENOMIC DNA]</scope>
</reference>
<keyword evidence="1" id="KW-1133">Transmembrane helix</keyword>
<accession>V4B0E5</accession>
<dbReference type="EMBL" id="KB201037">
    <property type="protein sequence ID" value="ESO99541.1"/>
    <property type="molecule type" value="Genomic_DNA"/>
</dbReference>
<sequence>MVYSHPSLRETKNNLVDQTIMIMISKVCVLFALLVYASAQVIPTPTFSGGPGIPTNSQNNFGNYPNTAGTVTSNGLDPLTLLFLTRGEGGFRRYLPFLLSQQNGMNGGGIPYYLLLAGLNN</sequence>
<proteinExistence type="predicted"/>
<evidence type="ECO:0000313" key="3">
    <source>
        <dbReference type="Proteomes" id="UP000030746"/>
    </source>
</evidence>
<keyword evidence="1" id="KW-0472">Membrane</keyword>
<dbReference type="KEGG" id="lgi:LOTGIDRAFT_231124"/>
<organism evidence="2 3">
    <name type="scientific">Lottia gigantea</name>
    <name type="common">Giant owl limpet</name>
    <dbReference type="NCBI Taxonomy" id="225164"/>
    <lineage>
        <taxon>Eukaryota</taxon>
        <taxon>Metazoa</taxon>
        <taxon>Spiralia</taxon>
        <taxon>Lophotrochozoa</taxon>
        <taxon>Mollusca</taxon>
        <taxon>Gastropoda</taxon>
        <taxon>Patellogastropoda</taxon>
        <taxon>Lottioidea</taxon>
        <taxon>Lottiidae</taxon>
        <taxon>Lottia</taxon>
    </lineage>
</organism>
<gene>
    <name evidence="2" type="ORF">LOTGIDRAFT_231124</name>
</gene>
<feature type="transmembrane region" description="Helical" evidence="1">
    <location>
        <begin position="20"/>
        <end position="39"/>
    </location>
</feature>
<evidence type="ECO:0000313" key="2">
    <source>
        <dbReference type="EMBL" id="ESO99541.1"/>
    </source>
</evidence>
<dbReference type="GeneID" id="20248483"/>
<dbReference type="Proteomes" id="UP000030746">
    <property type="component" value="Unassembled WGS sequence"/>
</dbReference>
<keyword evidence="1" id="KW-0812">Transmembrane</keyword>
<dbReference type="RefSeq" id="XP_009050025.1">
    <property type="nucleotide sequence ID" value="XM_009051777.1"/>
</dbReference>
<keyword evidence="3" id="KW-1185">Reference proteome</keyword>
<protein>
    <submittedName>
        <fullName evidence="2">Uncharacterized protein</fullName>
    </submittedName>
</protein>
<dbReference type="HOGENOM" id="CLU_2040709_0_0_1"/>